<name>A0A226E734_FOLCA</name>
<dbReference type="SUPFAM" id="SSF50729">
    <property type="entry name" value="PH domain-like"/>
    <property type="match status" value="1"/>
</dbReference>
<keyword evidence="4" id="KW-1185">Reference proteome</keyword>
<organism evidence="3 4">
    <name type="scientific">Folsomia candida</name>
    <name type="common">Springtail</name>
    <dbReference type="NCBI Taxonomy" id="158441"/>
    <lineage>
        <taxon>Eukaryota</taxon>
        <taxon>Metazoa</taxon>
        <taxon>Ecdysozoa</taxon>
        <taxon>Arthropoda</taxon>
        <taxon>Hexapoda</taxon>
        <taxon>Collembola</taxon>
        <taxon>Entomobryomorpha</taxon>
        <taxon>Isotomoidea</taxon>
        <taxon>Isotomidae</taxon>
        <taxon>Proisotominae</taxon>
        <taxon>Folsomia</taxon>
    </lineage>
</organism>
<dbReference type="SMART" id="SM00160">
    <property type="entry name" value="RanBD"/>
    <property type="match status" value="1"/>
</dbReference>
<feature type="region of interest" description="Disordered" evidence="1">
    <location>
        <begin position="1"/>
        <end position="64"/>
    </location>
</feature>
<dbReference type="EMBL" id="LNIX01000006">
    <property type="protein sequence ID" value="OXA52777.1"/>
    <property type="molecule type" value="Genomic_DNA"/>
</dbReference>
<evidence type="ECO:0000313" key="3">
    <source>
        <dbReference type="EMBL" id="OXA52777.1"/>
    </source>
</evidence>
<feature type="domain" description="RanBD1" evidence="2">
    <location>
        <begin position="301"/>
        <end position="441"/>
    </location>
</feature>
<dbReference type="Proteomes" id="UP000198287">
    <property type="component" value="Unassembled WGS sequence"/>
</dbReference>
<dbReference type="OrthoDB" id="10062131at2759"/>
<dbReference type="PANTHER" id="PTHR23138:SF141">
    <property type="entry name" value="NUCLEAR PORE COMPLEX PROTEIN NUP50"/>
    <property type="match status" value="1"/>
</dbReference>
<dbReference type="PROSITE" id="PS50196">
    <property type="entry name" value="RANBD1"/>
    <property type="match status" value="1"/>
</dbReference>
<dbReference type="Pfam" id="PF00638">
    <property type="entry name" value="Ran_BP1"/>
    <property type="match status" value="1"/>
</dbReference>
<dbReference type="InterPro" id="IPR045255">
    <property type="entry name" value="RanBP1-like"/>
</dbReference>
<evidence type="ECO:0000256" key="1">
    <source>
        <dbReference type="SAM" id="MobiDB-lite"/>
    </source>
</evidence>
<dbReference type="InterPro" id="IPR000156">
    <property type="entry name" value="Ran_bind_dom"/>
</dbReference>
<feature type="compositionally biased region" description="Low complexity" evidence="1">
    <location>
        <begin position="249"/>
        <end position="274"/>
    </location>
</feature>
<dbReference type="CDD" id="cd13170">
    <property type="entry name" value="RanBD_NUP50"/>
    <property type="match status" value="1"/>
</dbReference>
<dbReference type="AlphaFoldDB" id="A0A226E734"/>
<feature type="compositionally biased region" description="Gly residues" evidence="1">
    <location>
        <begin position="49"/>
        <end position="60"/>
    </location>
</feature>
<reference evidence="3 4" key="1">
    <citation type="submission" date="2015-12" db="EMBL/GenBank/DDBJ databases">
        <title>The genome of Folsomia candida.</title>
        <authorList>
            <person name="Faddeeva A."/>
            <person name="Derks M.F."/>
            <person name="Anvar Y."/>
            <person name="Smit S."/>
            <person name="Van Straalen N."/>
            <person name="Roelofs D."/>
        </authorList>
    </citation>
    <scope>NUCLEOTIDE SEQUENCE [LARGE SCALE GENOMIC DNA]</scope>
    <source>
        <strain evidence="3 4">VU population</strain>
        <tissue evidence="3">Whole body</tissue>
    </source>
</reference>
<feature type="region of interest" description="Disordered" evidence="1">
    <location>
        <begin position="236"/>
        <end position="274"/>
    </location>
</feature>
<comment type="caution">
    <text evidence="3">The sequence shown here is derived from an EMBL/GenBank/DDBJ whole genome shotgun (WGS) entry which is preliminary data.</text>
</comment>
<dbReference type="PANTHER" id="PTHR23138">
    <property type="entry name" value="RAN BINDING PROTEIN"/>
    <property type="match status" value="1"/>
</dbReference>
<feature type="compositionally biased region" description="Low complexity" evidence="1">
    <location>
        <begin position="22"/>
        <end position="48"/>
    </location>
</feature>
<protein>
    <submittedName>
        <fullName evidence="3">Nuclear pore complex protein Nup50</fullName>
    </submittedName>
</protein>
<sequence length="447" mass="47126">MAKRKASSPLEVLNGDDDKHGSSSTSSPSSVRSRPSESSSASTPKRSLGGSGGGGGGLGGSSSFLPFGTPEIKPQFTKLDVQVSEKMTKVNESFLNSLAVTLSDEPDAVLFPAVESYVRHVHTILTPHLPKYITVLEKDKGFVSIARFLDRFKSSVGRMSDSGSCGGDGAKEAVEVSPIKKLGTVKTTTTSSSSSSSDANSSSNIFVNFKFIGQPATVQAIDAPFKAVFDELKSSSSGSISKPMDNQTSNSISTSPSSGFKFAPTSTSSSSLPSSYPKLNGIIPGAFVPTPAKPSTSPMGGFTFSVPPPQQPAANSTTSKEDEETEEPPKNEFKQVREDNALYEARCKVFAKIGGSFKDKGVGQLFVVKKPESEKYQVVVRAENTLGTILLNILLQKGIPLSSKGKDVMTCDPAGDDGKPVMILIRVKNPESATELLSKLQGFLAES</sequence>
<evidence type="ECO:0000259" key="2">
    <source>
        <dbReference type="PROSITE" id="PS50196"/>
    </source>
</evidence>
<feature type="region of interest" description="Disordered" evidence="1">
    <location>
        <begin position="291"/>
        <end position="333"/>
    </location>
</feature>
<accession>A0A226E734</accession>
<dbReference type="InterPro" id="IPR011993">
    <property type="entry name" value="PH-like_dom_sf"/>
</dbReference>
<dbReference type="Gene3D" id="2.30.29.30">
    <property type="entry name" value="Pleckstrin-homology domain (PH domain)/Phosphotyrosine-binding domain (PTB)"/>
    <property type="match status" value="1"/>
</dbReference>
<evidence type="ECO:0000313" key="4">
    <source>
        <dbReference type="Proteomes" id="UP000198287"/>
    </source>
</evidence>
<proteinExistence type="predicted"/>
<gene>
    <name evidence="3" type="ORF">Fcan01_12490</name>
</gene>
<dbReference type="GO" id="GO:0006606">
    <property type="term" value="P:protein import into nucleus"/>
    <property type="evidence" value="ECO:0007669"/>
    <property type="project" value="TreeGrafter"/>
</dbReference>
<dbReference type="STRING" id="158441.A0A226E734"/>